<dbReference type="AlphaFoldDB" id="A0A517DP78"/>
<comment type="cofactor">
    <cofactor evidence="1 7">
        <name>FMN</name>
        <dbReference type="ChEBI" id="CHEBI:58210"/>
    </cofactor>
</comment>
<keyword evidence="10" id="KW-1185">Reference proteome</keyword>
<feature type="domain" description="Flavodoxin-like" evidence="8">
    <location>
        <begin position="4"/>
        <end position="142"/>
    </location>
</feature>
<keyword evidence="3 7" id="KW-0813">Transport</keyword>
<dbReference type="Proteomes" id="UP000320776">
    <property type="component" value="Chromosome"/>
</dbReference>
<dbReference type="PANTHER" id="PTHR43717:SF1">
    <property type="entry name" value="ANAEROBIC NITRIC OXIDE REDUCTASE FLAVORUBREDOXIN"/>
    <property type="match status" value="1"/>
</dbReference>
<accession>A0A517DP78</accession>
<gene>
    <name evidence="9" type="ORF">SPTER_03660</name>
</gene>
<comment type="function">
    <text evidence="7">Low-potential electron donor to a number of redox enzymes.</text>
</comment>
<sequence length="147" mass="15488">MKKLAVIYWSGTGNTEQMAVAVADGAKSNAGVSVELIAVNNANKNSVIEADAVALGCPSMGDEVLEETEMEPFVTTLQAAELTGKPLALFGSYGWGDGQWMRDWEERMKGLGAQLVADGLIVQESPDEQGLGQCKELGAKLAQAAVK</sequence>
<dbReference type="GO" id="GO:0016651">
    <property type="term" value="F:oxidoreductase activity, acting on NAD(P)H"/>
    <property type="evidence" value="ECO:0007669"/>
    <property type="project" value="UniProtKB-ARBA"/>
</dbReference>
<dbReference type="PROSITE" id="PS50902">
    <property type="entry name" value="FLAVODOXIN_LIKE"/>
    <property type="match status" value="1"/>
</dbReference>
<dbReference type="InterPro" id="IPR008254">
    <property type="entry name" value="Flavodoxin/NO_synth"/>
</dbReference>
<keyword evidence="4 7" id="KW-0285">Flavoprotein</keyword>
<evidence type="ECO:0000313" key="10">
    <source>
        <dbReference type="Proteomes" id="UP000320776"/>
    </source>
</evidence>
<protein>
    <recommendedName>
        <fullName evidence="7">Flavodoxin</fullName>
    </recommendedName>
</protein>
<comment type="similarity">
    <text evidence="2 7">Belongs to the flavodoxin family.</text>
</comment>
<dbReference type="PROSITE" id="PS00201">
    <property type="entry name" value="FLAVODOXIN"/>
    <property type="match status" value="1"/>
</dbReference>
<name>A0A517DP78_9FIRM</name>
<dbReference type="KEGG" id="sted:SPTER_03660"/>
<evidence type="ECO:0000256" key="6">
    <source>
        <dbReference type="ARBA" id="ARBA00022982"/>
    </source>
</evidence>
<reference evidence="9 10" key="1">
    <citation type="submission" date="2019-02" db="EMBL/GenBank/DDBJ databases">
        <title>Closed genome of Sporomusa termitida DSM 4440.</title>
        <authorList>
            <person name="Poehlein A."/>
            <person name="Daniel R."/>
        </authorList>
    </citation>
    <scope>NUCLEOTIDE SEQUENCE [LARGE SCALE GENOMIC DNA]</scope>
    <source>
        <strain evidence="9 10">DSM 4440</strain>
    </source>
</reference>
<dbReference type="Gene3D" id="3.40.50.360">
    <property type="match status" value="1"/>
</dbReference>
<keyword evidence="6 7" id="KW-0249">Electron transport</keyword>
<dbReference type="NCBIfam" id="TIGR01753">
    <property type="entry name" value="flav_short"/>
    <property type="match status" value="1"/>
</dbReference>
<organism evidence="9 10">
    <name type="scientific">Sporomusa termitida</name>
    <dbReference type="NCBI Taxonomy" id="2377"/>
    <lineage>
        <taxon>Bacteria</taxon>
        <taxon>Bacillati</taxon>
        <taxon>Bacillota</taxon>
        <taxon>Negativicutes</taxon>
        <taxon>Selenomonadales</taxon>
        <taxon>Sporomusaceae</taxon>
        <taxon>Sporomusa</taxon>
    </lineage>
</organism>
<evidence type="ECO:0000256" key="3">
    <source>
        <dbReference type="ARBA" id="ARBA00022448"/>
    </source>
</evidence>
<dbReference type="PANTHER" id="PTHR43717">
    <property type="entry name" value="ANAEROBIC NITRIC OXIDE REDUCTASE FLAVORUBREDOXIN"/>
    <property type="match status" value="1"/>
</dbReference>
<dbReference type="InterPro" id="IPR029039">
    <property type="entry name" value="Flavoprotein-like_sf"/>
</dbReference>
<keyword evidence="5 7" id="KW-0288">FMN</keyword>
<dbReference type="EMBL" id="CP036259">
    <property type="protein sequence ID" value="QDR79107.1"/>
    <property type="molecule type" value="Genomic_DNA"/>
</dbReference>
<evidence type="ECO:0000256" key="2">
    <source>
        <dbReference type="ARBA" id="ARBA00005267"/>
    </source>
</evidence>
<dbReference type="GO" id="GO:0010181">
    <property type="term" value="F:FMN binding"/>
    <property type="evidence" value="ECO:0007669"/>
    <property type="project" value="UniProtKB-UniRule"/>
</dbReference>
<evidence type="ECO:0000256" key="4">
    <source>
        <dbReference type="ARBA" id="ARBA00022630"/>
    </source>
</evidence>
<evidence type="ECO:0000259" key="8">
    <source>
        <dbReference type="PROSITE" id="PS50902"/>
    </source>
</evidence>
<dbReference type="GO" id="GO:0009055">
    <property type="term" value="F:electron transfer activity"/>
    <property type="evidence" value="ECO:0007669"/>
    <property type="project" value="UniProtKB-UniRule"/>
</dbReference>
<evidence type="ECO:0000256" key="7">
    <source>
        <dbReference type="RuleBase" id="RU367037"/>
    </source>
</evidence>
<dbReference type="OrthoDB" id="9790745at2"/>
<dbReference type="NCBIfam" id="NF004050">
    <property type="entry name" value="PRK05569.1"/>
    <property type="match status" value="1"/>
</dbReference>
<proteinExistence type="inferred from homology"/>
<dbReference type="SUPFAM" id="SSF52218">
    <property type="entry name" value="Flavoproteins"/>
    <property type="match status" value="1"/>
</dbReference>
<dbReference type="InterPro" id="IPR001226">
    <property type="entry name" value="Flavodoxin_CS"/>
</dbReference>
<evidence type="ECO:0000313" key="9">
    <source>
        <dbReference type="EMBL" id="QDR79107.1"/>
    </source>
</evidence>
<dbReference type="Pfam" id="PF00258">
    <property type="entry name" value="Flavodoxin_1"/>
    <property type="match status" value="1"/>
</dbReference>
<dbReference type="RefSeq" id="WP_144348800.1">
    <property type="nucleotide sequence ID" value="NZ_CP036259.1"/>
</dbReference>
<dbReference type="InterPro" id="IPR010087">
    <property type="entry name" value="Flav_short"/>
</dbReference>
<evidence type="ECO:0000256" key="5">
    <source>
        <dbReference type="ARBA" id="ARBA00022643"/>
    </source>
</evidence>
<evidence type="ECO:0000256" key="1">
    <source>
        <dbReference type="ARBA" id="ARBA00001917"/>
    </source>
</evidence>